<protein>
    <submittedName>
        <fullName evidence="1">Uncharacterized protein</fullName>
    </submittedName>
</protein>
<organism evidence="1">
    <name type="scientific">Myoviridae sp. ctdyF5</name>
    <dbReference type="NCBI Taxonomy" id="2825144"/>
    <lineage>
        <taxon>Viruses</taxon>
        <taxon>Duplodnaviria</taxon>
        <taxon>Heunggongvirae</taxon>
        <taxon>Uroviricota</taxon>
        <taxon>Caudoviricetes</taxon>
    </lineage>
</organism>
<proteinExistence type="predicted"/>
<accession>A0A8S5U7P5</accession>
<name>A0A8S5U7P5_9CAUD</name>
<reference evidence="1" key="1">
    <citation type="journal article" date="2021" name="Proc. Natl. Acad. Sci. U.S.A.">
        <title>A Catalog of Tens of Thousands of Viruses from Human Metagenomes Reveals Hidden Associations with Chronic Diseases.</title>
        <authorList>
            <person name="Tisza M.J."/>
            <person name="Buck C.B."/>
        </authorList>
    </citation>
    <scope>NUCLEOTIDE SEQUENCE</scope>
    <source>
        <strain evidence="1">CtdyF5</strain>
    </source>
</reference>
<dbReference type="EMBL" id="BK016029">
    <property type="protein sequence ID" value="DAF90461.1"/>
    <property type="molecule type" value="Genomic_DNA"/>
</dbReference>
<evidence type="ECO:0000313" key="1">
    <source>
        <dbReference type="EMBL" id="DAF90461.1"/>
    </source>
</evidence>
<sequence>MVFLHISCFASSLRIQLVSGNPAMNGDGDLS</sequence>